<dbReference type="EMBL" id="WJXA01000004">
    <property type="protein sequence ID" value="KAF7145572.1"/>
    <property type="molecule type" value="Genomic_DNA"/>
</dbReference>
<organism evidence="2 3">
    <name type="scientific">Rhododendron simsii</name>
    <name type="common">Sims's rhododendron</name>
    <dbReference type="NCBI Taxonomy" id="118357"/>
    <lineage>
        <taxon>Eukaryota</taxon>
        <taxon>Viridiplantae</taxon>
        <taxon>Streptophyta</taxon>
        <taxon>Embryophyta</taxon>
        <taxon>Tracheophyta</taxon>
        <taxon>Spermatophyta</taxon>
        <taxon>Magnoliopsida</taxon>
        <taxon>eudicotyledons</taxon>
        <taxon>Gunneridae</taxon>
        <taxon>Pentapetalae</taxon>
        <taxon>asterids</taxon>
        <taxon>Ericales</taxon>
        <taxon>Ericaceae</taxon>
        <taxon>Ericoideae</taxon>
        <taxon>Rhodoreae</taxon>
        <taxon>Rhododendron</taxon>
    </lineage>
</organism>
<name>A0A834LS38_RHOSS</name>
<sequence>MAFNMGSQAFSVTKMPAALVRLVNQNLVGHSIMSYGESLAVSCHDGVFCCIWVMKEYGVAESWAKLYDINLPIGLRHIIGFRKNGQVLLSTNDDRLLCYDCETKTSANLIDTESSVTFDGDTFMESLVLVKQGNGALGIARWPKLARSLNLKGIEVAIDASAAIDFAMGKFSVLHHFSNVISDYNFLMAELDIPTISHTYREGNQCADLLANPSVKAMKRRIL</sequence>
<dbReference type="Proteomes" id="UP000626092">
    <property type="component" value="Unassembled WGS sequence"/>
</dbReference>
<evidence type="ECO:0000313" key="2">
    <source>
        <dbReference type="EMBL" id="KAF7145572.1"/>
    </source>
</evidence>
<dbReference type="InterPro" id="IPR002156">
    <property type="entry name" value="RNaseH_domain"/>
</dbReference>
<dbReference type="AlphaFoldDB" id="A0A834LS38"/>
<dbReference type="Pfam" id="PF13456">
    <property type="entry name" value="RVT_3"/>
    <property type="match status" value="1"/>
</dbReference>
<keyword evidence="3" id="KW-1185">Reference proteome</keyword>
<evidence type="ECO:0000259" key="1">
    <source>
        <dbReference type="Pfam" id="PF13456"/>
    </source>
</evidence>
<dbReference type="GO" id="GO:0003676">
    <property type="term" value="F:nucleic acid binding"/>
    <property type="evidence" value="ECO:0007669"/>
    <property type="project" value="InterPro"/>
</dbReference>
<reference evidence="2" key="1">
    <citation type="submission" date="2019-11" db="EMBL/GenBank/DDBJ databases">
        <authorList>
            <person name="Liu Y."/>
            <person name="Hou J."/>
            <person name="Li T.-Q."/>
            <person name="Guan C.-H."/>
            <person name="Wu X."/>
            <person name="Wu H.-Z."/>
            <person name="Ling F."/>
            <person name="Zhang R."/>
            <person name="Shi X.-G."/>
            <person name="Ren J.-P."/>
            <person name="Chen E.-F."/>
            <person name="Sun J.-M."/>
        </authorList>
    </citation>
    <scope>NUCLEOTIDE SEQUENCE</scope>
    <source>
        <strain evidence="2">Adult_tree_wgs_1</strain>
        <tissue evidence="2">Leaves</tissue>
    </source>
</reference>
<dbReference type="GO" id="GO:0004523">
    <property type="term" value="F:RNA-DNA hybrid ribonuclease activity"/>
    <property type="evidence" value="ECO:0007669"/>
    <property type="project" value="InterPro"/>
</dbReference>
<accession>A0A834LS38</accession>
<dbReference type="OrthoDB" id="1709109at2759"/>
<protein>
    <recommendedName>
        <fullName evidence="1">RNase H type-1 domain-containing protein</fullName>
    </recommendedName>
</protein>
<comment type="caution">
    <text evidence="2">The sequence shown here is derived from an EMBL/GenBank/DDBJ whole genome shotgun (WGS) entry which is preliminary data.</text>
</comment>
<gene>
    <name evidence="2" type="ORF">RHSIM_Rhsim04G0064400</name>
</gene>
<evidence type="ECO:0000313" key="3">
    <source>
        <dbReference type="Proteomes" id="UP000626092"/>
    </source>
</evidence>
<feature type="domain" description="RNase H type-1" evidence="1">
    <location>
        <begin position="144"/>
        <end position="212"/>
    </location>
</feature>
<proteinExistence type="predicted"/>